<accession>A0A2N5V7S2</accession>
<gene>
    <name evidence="2" type="ORF">PCANC_14512</name>
    <name evidence="3" type="ORF">PCASD_03501</name>
</gene>
<evidence type="ECO:0000313" key="4">
    <source>
        <dbReference type="Proteomes" id="UP000235388"/>
    </source>
</evidence>
<proteinExistence type="predicted"/>
<organism evidence="3 5">
    <name type="scientific">Puccinia coronata f. sp. avenae</name>
    <dbReference type="NCBI Taxonomy" id="200324"/>
    <lineage>
        <taxon>Eukaryota</taxon>
        <taxon>Fungi</taxon>
        <taxon>Dikarya</taxon>
        <taxon>Basidiomycota</taxon>
        <taxon>Pucciniomycotina</taxon>
        <taxon>Pucciniomycetes</taxon>
        <taxon>Pucciniales</taxon>
        <taxon>Pucciniaceae</taxon>
        <taxon>Puccinia</taxon>
    </lineage>
</organism>
<evidence type="ECO:0000313" key="5">
    <source>
        <dbReference type="Proteomes" id="UP000235392"/>
    </source>
</evidence>
<dbReference type="EMBL" id="PGCI01000043">
    <property type="protein sequence ID" value="PLW46032.1"/>
    <property type="molecule type" value="Genomic_DNA"/>
</dbReference>
<comment type="caution">
    <text evidence="3">The sequence shown here is derived from an EMBL/GenBank/DDBJ whole genome shotgun (WGS) entry which is preliminary data.</text>
</comment>
<keyword evidence="4" id="KW-1185">Reference proteome</keyword>
<dbReference type="EMBL" id="PGCJ01000926">
    <property type="protein sequence ID" value="PLW14250.1"/>
    <property type="molecule type" value="Genomic_DNA"/>
</dbReference>
<sequence>MAGPFLSPPQLDRTLTGLSLILIGNDVVASALLSHRLGLTAGSKLTVQLGLEFQCHPSDISFPDSTTPHRCDRYILILEHEHSGILSDSPLDRTSKSSTRSKRSALRTLDAVQAPAESEFFVP</sequence>
<evidence type="ECO:0000256" key="1">
    <source>
        <dbReference type="SAM" id="MobiDB-lite"/>
    </source>
</evidence>
<name>A0A2N5V7S2_9BASI</name>
<evidence type="ECO:0000313" key="3">
    <source>
        <dbReference type="EMBL" id="PLW46032.1"/>
    </source>
</evidence>
<feature type="region of interest" description="Disordered" evidence="1">
    <location>
        <begin position="86"/>
        <end position="110"/>
    </location>
</feature>
<dbReference type="AlphaFoldDB" id="A0A2N5V7S2"/>
<dbReference type="Proteomes" id="UP000235392">
    <property type="component" value="Unassembled WGS sequence"/>
</dbReference>
<protein>
    <submittedName>
        <fullName evidence="3">Uncharacterized protein</fullName>
    </submittedName>
</protein>
<dbReference type="Proteomes" id="UP000235388">
    <property type="component" value="Unassembled WGS sequence"/>
</dbReference>
<reference evidence="4 5" key="1">
    <citation type="submission" date="2017-11" db="EMBL/GenBank/DDBJ databases">
        <title>De novo assembly and phasing of dikaryotic genomes from two isolates of Puccinia coronata f. sp. avenae, the causal agent of oat crown rust.</title>
        <authorList>
            <person name="Miller M.E."/>
            <person name="Zhang Y."/>
            <person name="Omidvar V."/>
            <person name="Sperschneider J."/>
            <person name="Schwessinger B."/>
            <person name="Raley C."/>
            <person name="Palmer J.M."/>
            <person name="Garnica D."/>
            <person name="Upadhyaya N."/>
            <person name="Rathjen J."/>
            <person name="Taylor J.M."/>
            <person name="Park R.F."/>
            <person name="Dodds P.N."/>
            <person name="Hirsch C.D."/>
            <person name="Kianian S.F."/>
            <person name="Figueroa M."/>
        </authorList>
    </citation>
    <scope>NUCLEOTIDE SEQUENCE [LARGE SCALE GENOMIC DNA]</scope>
    <source>
        <strain evidence="2">12NC29</strain>
        <strain evidence="3">12SD80</strain>
    </source>
</reference>
<evidence type="ECO:0000313" key="2">
    <source>
        <dbReference type="EMBL" id="PLW14250.1"/>
    </source>
</evidence>